<sequence length="349" mass="39516">MTPGPTDGKVLLWPADAGKYIADRSTNVFINDQAIVKAAGDAARAFKDGQHSLNNFKALPLHPDVANETAIDFIFAVDTLNFSFWSDNPEEKYKVKYKGEFYSGYWSIVAALKRAEDEGRPVFSAKYMSSVEKDEFAHILRSDSSVQISLLEERLHAFNEAGQVLLGKYDGSFSNCIRSCNKDAVQLVKRIAADFGSFRDEAVFDDQPVAFYKRAQIAVADIWLCFEGQGLGEFRNIDQLTMFADYRVPQTLEYFGILQYSKELKQKLDGREVLLPGSRTEGEIRGCSIEAVERLKNETKKLLLSDKSTTDVARIVNSITMDNYLWDYAAAHRAEMAHLMFHRVRTIFY</sequence>
<comment type="similarity">
    <text evidence="2 6">Belongs to the QNG1 protein family.</text>
</comment>
<dbReference type="Proteomes" id="UP000008144">
    <property type="component" value="Chromosome 4"/>
</dbReference>
<dbReference type="PANTHER" id="PTHR21314">
    <property type="entry name" value="QUEUOSINE 5'-PHOSPHATE N-GLYCOSYLASE_HYDROLASE-RELATED"/>
    <property type="match status" value="1"/>
</dbReference>
<dbReference type="RefSeq" id="XP_002129448.1">
    <property type="nucleotide sequence ID" value="XM_002129412.4"/>
</dbReference>
<reference evidence="7" key="4">
    <citation type="submission" date="2025-09" db="UniProtKB">
        <authorList>
            <consortium name="Ensembl"/>
        </authorList>
    </citation>
    <scope>IDENTIFICATION</scope>
</reference>
<dbReference type="GO" id="GO:0016787">
    <property type="term" value="F:hydrolase activity"/>
    <property type="evidence" value="ECO:0007669"/>
    <property type="project" value="UniProtKB-KW"/>
</dbReference>
<evidence type="ECO:0000256" key="5">
    <source>
        <dbReference type="ARBA" id="ARBA00048204"/>
    </source>
</evidence>
<evidence type="ECO:0000256" key="3">
    <source>
        <dbReference type="ARBA" id="ARBA00035306"/>
    </source>
</evidence>
<organism evidence="7 8">
    <name type="scientific">Ciona intestinalis</name>
    <name type="common">Transparent sea squirt</name>
    <name type="synonym">Ascidia intestinalis</name>
    <dbReference type="NCBI Taxonomy" id="7719"/>
    <lineage>
        <taxon>Eukaryota</taxon>
        <taxon>Metazoa</taxon>
        <taxon>Chordata</taxon>
        <taxon>Tunicata</taxon>
        <taxon>Ascidiacea</taxon>
        <taxon>Phlebobranchia</taxon>
        <taxon>Cionidae</taxon>
        <taxon>Ciona</taxon>
    </lineage>
</organism>
<dbReference type="EMBL" id="EAAA01001985">
    <property type="status" value="NOT_ANNOTATED_CDS"/>
    <property type="molecule type" value="Genomic_DNA"/>
</dbReference>
<comment type="catalytic activity">
    <reaction evidence="5 6">
        <text>queuosine 5'-phosphate + H2O = queuine + D-ribose 5-phosphate</text>
        <dbReference type="Rhea" id="RHEA:75387"/>
        <dbReference type="ChEBI" id="CHEBI:15377"/>
        <dbReference type="ChEBI" id="CHEBI:17433"/>
        <dbReference type="ChEBI" id="CHEBI:78346"/>
        <dbReference type="ChEBI" id="CHEBI:194371"/>
    </reaction>
    <physiologicalReaction direction="left-to-right" evidence="5 6">
        <dbReference type="Rhea" id="RHEA:75388"/>
    </physiologicalReaction>
</comment>
<keyword evidence="8" id="KW-1185">Reference proteome</keyword>
<reference evidence="8" key="1">
    <citation type="journal article" date="2002" name="Science">
        <title>The draft genome of Ciona intestinalis: insights into chordate and vertebrate origins.</title>
        <authorList>
            <person name="Dehal P."/>
            <person name="Satou Y."/>
            <person name="Campbell R.K."/>
            <person name="Chapman J."/>
            <person name="Degnan B."/>
            <person name="De Tomaso A."/>
            <person name="Davidson B."/>
            <person name="Di Gregorio A."/>
            <person name="Gelpke M."/>
            <person name="Goodstein D.M."/>
            <person name="Harafuji N."/>
            <person name="Hastings K.E."/>
            <person name="Ho I."/>
            <person name="Hotta K."/>
            <person name="Huang W."/>
            <person name="Kawashima T."/>
            <person name="Lemaire P."/>
            <person name="Martinez D."/>
            <person name="Meinertzhagen I.A."/>
            <person name="Necula S."/>
            <person name="Nonaka M."/>
            <person name="Putnam N."/>
            <person name="Rash S."/>
            <person name="Saiga H."/>
            <person name="Satake M."/>
            <person name="Terry A."/>
            <person name="Yamada L."/>
            <person name="Wang H.G."/>
            <person name="Awazu S."/>
            <person name="Azumi K."/>
            <person name="Boore J."/>
            <person name="Branno M."/>
            <person name="Chin-Bow S."/>
            <person name="DeSantis R."/>
            <person name="Doyle S."/>
            <person name="Francino P."/>
            <person name="Keys D.N."/>
            <person name="Haga S."/>
            <person name="Hayashi H."/>
            <person name="Hino K."/>
            <person name="Imai K.S."/>
            <person name="Inaba K."/>
            <person name="Kano S."/>
            <person name="Kobayashi K."/>
            <person name="Kobayashi M."/>
            <person name="Lee B.I."/>
            <person name="Makabe K.W."/>
            <person name="Manohar C."/>
            <person name="Matassi G."/>
            <person name="Medina M."/>
            <person name="Mochizuki Y."/>
            <person name="Mount S."/>
            <person name="Morishita T."/>
            <person name="Miura S."/>
            <person name="Nakayama A."/>
            <person name="Nishizaka S."/>
            <person name="Nomoto H."/>
            <person name="Ohta F."/>
            <person name="Oishi K."/>
            <person name="Rigoutsos I."/>
            <person name="Sano M."/>
            <person name="Sasaki A."/>
            <person name="Sasakura Y."/>
            <person name="Shoguchi E."/>
            <person name="Shin-i T."/>
            <person name="Spagnuolo A."/>
            <person name="Stainier D."/>
            <person name="Suzuki M.M."/>
            <person name="Tassy O."/>
            <person name="Takatori N."/>
            <person name="Tokuoka M."/>
            <person name="Yagi K."/>
            <person name="Yoshizaki F."/>
            <person name="Wada S."/>
            <person name="Zhang C."/>
            <person name="Hyatt P.D."/>
            <person name="Larimer F."/>
            <person name="Detter C."/>
            <person name="Doggett N."/>
            <person name="Glavina T."/>
            <person name="Hawkins T."/>
            <person name="Richardson P."/>
            <person name="Lucas S."/>
            <person name="Kohara Y."/>
            <person name="Levine M."/>
            <person name="Satoh N."/>
            <person name="Rokhsar D.S."/>
        </authorList>
    </citation>
    <scope>NUCLEOTIDE SEQUENCE [LARGE SCALE GENOMIC DNA]</scope>
</reference>
<keyword evidence="1 6" id="KW-0378">Hydrolase</keyword>
<dbReference type="FunCoup" id="F7B0X0">
    <property type="interactions" value="469"/>
</dbReference>
<reference evidence="7" key="3">
    <citation type="submission" date="2025-08" db="UniProtKB">
        <authorList>
            <consortium name="Ensembl"/>
        </authorList>
    </citation>
    <scope>IDENTIFICATION</scope>
</reference>
<evidence type="ECO:0000313" key="7">
    <source>
        <dbReference type="Ensembl" id="ENSCINP00000024791.2"/>
    </source>
</evidence>
<evidence type="ECO:0000256" key="1">
    <source>
        <dbReference type="ARBA" id="ARBA00022801"/>
    </source>
</evidence>
<dbReference type="GO" id="GO:0006400">
    <property type="term" value="P:tRNA modification"/>
    <property type="evidence" value="ECO:0000318"/>
    <property type="project" value="GO_Central"/>
</dbReference>
<evidence type="ECO:0000256" key="4">
    <source>
        <dbReference type="ARBA" id="ARBA00035393"/>
    </source>
</evidence>
<dbReference type="Pfam" id="PF10343">
    <property type="entry name" value="Q_salvage"/>
    <property type="match status" value="1"/>
</dbReference>
<dbReference type="HOGENOM" id="CLU_036001_2_1_1"/>
<evidence type="ECO:0000313" key="8">
    <source>
        <dbReference type="Proteomes" id="UP000008144"/>
    </source>
</evidence>
<dbReference type="AlphaFoldDB" id="F7B0X0"/>
<name>F7B0X0_CIOIN</name>
<evidence type="ECO:0000256" key="2">
    <source>
        <dbReference type="ARBA" id="ARBA00035119"/>
    </source>
</evidence>
<dbReference type="OrthoDB" id="416777at2759"/>
<evidence type="ECO:0000256" key="6">
    <source>
        <dbReference type="RuleBase" id="RU365002"/>
    </source>
</evidence>
<gene>
    <name evidence="7" type="primary">LOC100177511</name>
</gene>
<accession>A0A1W2WKZ5</accession>
<dbReference type="InterPro" id="IPR019438">
    <property type="entry name" value="Q_salvage"/>
</dbReference>
<comment type="function">
    <text evidence="6">Catalyzes the hydrolysis of queuosine 5'-phosphate, releasing the nucleobase queuine (q). Is required for salvage of queuine from exogenous queuosine (Q) that is imported and then converted to queuosine 5'-phosphate intracellularly.</text>
</comment>
<protein>
    <recommendedName>
        <fullName evidence="3 6">Queuosine 5'-phosphate N-glycosylase/hydrolase</fullName>
        <ecNumber evidence="6">3.2.2.-</ecNumber>
    </recommendedName>
    <alternativeName>
        <fullName evidence="4 6">Queuosine-nucleotide N-glycosylase/hydrolase</fullName>
    </alternativeName>
</protein>
<dbReference type="InParanoid" id="F7B0X0"/>
<dbReference type="KEGG" id="cin:100177511"/>
<dbReference type="OMA" id="FSFWSEE"/>
<proteinExistence type="inferred from homology"/>
<reference evidence="7" key="2">
    <citation type="journal article" date="2008" name="Genome Biol.">
        <title>Improved genome assembly and evidence-based global gene model set for the chordate Ciona intestinalis: new insight into intron and operon populations.</title>
        <authorList>
            <person name="Satou Y."/>
            <person name="Mineta K."/>
            <person name="Ogasawara M."/>
            <person name="Sasakura Y."/>
            <person name="Shoguchi E."/>
            <person name="Ueno K."/>
            <person name="Yamada L."/>
            <person name="Matsumoto J."/>
            <person name="Wasserscheid J."/>
            <person name="Dewar K."/>
            <person name="Wiley G.B."/>
            <person name="Macmil S.L."/>
            <person name="Roe B.A."/>
            <person name="Zeller R.W."/>
            <person name="Hastings K.E."/>
            <person name="Lemaire P."/>
            <person name="Lindquist E."/>
            <person name="Endo T."/>
            <person name="Hotta K."/>
            <person name="Inaba K."/>
        </authorList>
    </citation>
    <scope>NUCLEOTIDE SEQUENCE [LARGE SCALE GENOMIC DNA]</scope>
    <source>
        <strain evidence="7">wild type</strain>
    </source>
</reference>
<dbReference type="EC" id="3.2.2.-" evidence="6"/>
<dbReference type="STRING" id="7719.ENSCINP00000024791"/>
<dbReference type="Ensembl" id="ENSCINT00000025037.2">
    <property type="protein sequence ID" value="ENSCINP00000024791.2"/>
    <property type="gene ID" value="ENSCING00000013525.2"/>
</dbReference>
<dbReference type="PANTHER" id="PTHR21314:SF0">
    <property type="entry name" value="QUEUOSINE 5'-PHOSPHATE N-GLYCOSYLASE_HYDROLASE"/>
    <property type="match status" value="1"/>
</dbReference>
<dbReference type="GeneTree" id="ENSGT00390000002374"/>
<accession>F7B0X0</accession>
<dbReference type="GeneID" id="100177511"/>